<keyword evidence="1" id="KW-0812">Transmembrane</keyword>
<dbReference type="STRING" id="37658.SAMN05661086_00964"/>
<dbReference type="RefSeq" id="WP_092559569.1">
    <property type="nucleotide sequence ID" value="NZ_FOYZ01000003.1"/>
</dbReference>
<dbReference type="InterPro" id="IPR045584">
    <property type="entry name" value="Pilin-like"/>
</dbReference>
<dbReference type="EMBL" id="FOYZ01000003">
    <property type="protein sequence ID" value="SFR68426.1"/>
    <property type="molecule type" value="Genomic_DNA"/>
</dbReference>
<dbReference type="AlphaFoldDB" id="A0A1I6INX7"/>
<organism evidence="2 3">
    <name type="scientific">Anaeromicropila populeti</name>
    <dbReference type="NCBI Taxonomy" id="37658"/>
    <lineage>
        <taxon>Bacteria</taxon>
        <taxon>Bacillati</taxon>
        <taxon>Bacillota</taxon>
        <taxon>Clostridia</taxon>
        <taxon>Lachnospirales</taxon>
        <taxon>Lachnospiraceae</taxon>
        <taxon>Anaeromicropila</taxon>
    </lineage>
</organism>
<dbReference type="Gene3D" id="3.30.700.10">
    <property type="entry name" value="Glycoprotein, Type 4 Pilin"/>
    <property type="match status" value="1"/>
</dbReference>
<reference evidence="2 3" key="1">
    <citation type="submission" date="2016-10" db="EMBL/GenBank/DDBJ databases">
        <authorList>
            <person name="de Groot N.N."/>
        </authorList>
    </citation>
    <scope>NUCLEOTIDE SEQUENCE [LARGE SCALE GENOMIC DNA]</scope>
    <source>
        <strain evidence="2 3">743A</strain>
    </source>
</reference>
<evidence type="ECO:0000313" key="3">
    <source>
        <dbReference type="Proteomes" id="UP000199659"/>
    </source>
</evidence>
<gene>
    <name evidence="2" type="ORF">SAMN05661086_00964</name>
</gene>
<dbReference type="InterPro" id="IPR012902">
    <property type="entry name" value="N_methyl_site"/>
</dbReference>
<proteinExistence type="predicted"/>
<protein>
    <submittedName>
        <fullName evidence="2">Prepilin-type N-terminal cleavage/methylation domain-containing protein</fullName>
    </submittedName>
</protein>
<keyword evidence="1" id="KW-1133">Transmembrane helix</keyword>
<keyword evidence="1" id="KW-0472">Membrane</keyword>
<name>A0A1I6INX7_9FIRM</name>
<dbReference type="Proteomes" id="UP000199659">
    <property type="component" value="Unassembled WGS sequence"/>
</dbReference>
<dbReference type="PROSITE" id="PS00409">
    <property type="entry name" value="PROKAR_NTER_METHYL"/>
    <property type="match status" value="1"/>
</dbReference>
<evidence type="ECO:0000313" key="2">
    <source>
        <dbReference type="EMBL" id="SFR68426.1"/>
    </source>
</evidence>
<sequence>MKNSKGFSLIELIIVIAILAILSTGAVAGLSKIRYANTKKCANELNTLIEKGRMQAMSKAGTWYLYVYKTSDGVYYKITKETTTPTDGNLLAGNSISIKFQKDGASSEETLTAGSNPIKLKFSKNTGGLLEESVTGGAAYYKYIKVIGSSTYKIELNKLTGKHFLSKG</sequence>
<dbReference type="Pfam" id="PF07963">
    <property type="entry name" value="N_methyl"/>
    <property type="match status" value="1"/>
</dbReference>
<dbReference type="NCBIfam" id="TIGR02532">
    <property type="entry name" value="IV_pilin_GFxxxE"/>
    <property type="match status" value="1"/>
</dbReference>
<dbReference type="SUPFAM" id="SSF54523">
    <property type="entry name" value="Pili subunits"/>
    <property type="match status" value="1"/>
</dbReference>
<keyword evidence="3" id="KW-1185">Reference proteome</keyword>
<dbReference type="OrthoDB" id="2044342at2"/>
<feature type="transmembrane region" description="Helical" evidence="1">
    <location>
        <begin position="6"/>
        <end position="30"/>
    </location>
</feature>
<evidence type="ECO:0000256" key="1">
    <source>
        <dbReference type="SAM" id="Phobius"/>
    </source>
</evidence>
<accession>A0A1I6INX7</accession>